<evidence type="ECO:0000256" key="5">
    <source>
        <dbReference type="ARBA" id="ARBA00022898"/>
    </source>
</evidence>
<dbReference type="GO" id="GO:0030170">
    <property type="term" value="F:pyridoxal phosphate binding"/>
    <property type="evidence" value="ECO:0007669"/>
    <property type="project" value="InterPro"/>
</dbReference>
<keyword evidence="5" id="KW-0663">Pyridoxal phosphate</keyword>
<dbReference type="InterPro" id="IPR015422">
    <property type="entry name" value="PyrdxlP-dep_Trfase_small"/>
</dbReference>
<protein>
    <recommendedName>
        <fullName evidence="6">Aminotransferase class I/classII large domain-containing protein</fullName>
    </recommendedName>
</protein>
<dbReference type="Gene3D" id="3.40.640.10">
    <property type="entry name" value="Type I PLP-dependent aspartate aminotransferase-like (Major domain)"/>
    <property type="match status" value="1"/>
</dbReference>
<dbReference type="EMBL" id="UINC01006287">
    <property type="protein sequence ID" value="SVA26635.1"/>
    <property type="molecule type" value="Genomic_DNA"/>
</dbReference>
<dbReference type="CDD" id="cd00609">
    <property type="entry name" value="AAT_like"/>
    <property type="match status" value="1"/>
</dbReference>
<keyword evidence="4" id="KW-0808">Transferase</keyword>
<comment type="cofactor">
    <cofactor evidence="1">
        <name>pyridoxal 5'-phosphate</name>
        <dbReference type="ChEBI" id="CHEBI:597326"/>
    </cofactor>
</comment>
<gene>
    <name evidence="7" type="ORF">METZ01_LOCUS79489</name>
</gene>
<dbReference type="AlphaFoldDB" id="A0A381UEJ7"/>
<evidence type="ECO:0000256" key="4">
    <source>
        <dbReference type="ARBA" id="ARBA00022679"/>
    </source>
</evidence>
<evidence type="ECO:0000259" key="6">
    <source>
        <dbReference type="Pfam" id="PF00155"/>
    </source>
</evidence>
<dbReference type="Gene3D" id="3.90.1150.10">
    <property type="entry name" value="Aspartate Aminotransferase, domain 1"/>
    <property type="match status" value="1"/>
</dbReference>
<dbReference type="Pfam" id="PF00155">
    <property type="entry name" value="Aminotran_1_2"/>
    <property type="match status" value="1"/>
</dbReference>
<comment type="similarity">
    <text evidence="2">Belongs to the class-I pyridoxal-phosphate-dependent aminotransferase family.</text>
</comment>
<reference evidence="7" key="1">
    <citation type="submission" date="2018-05" db="EMBL/GenBank/DDBJ databases">
        <authorList>
            <person name="Lanie J.A."/>
            <person name="Ng W.-L."/>
            <person name="Kazmierczak K.M."/>
            <person name="Andrzejewski T.M."/>
            <person name="Davidsen T.M."/>
            <person name="Wayne K.J."/>
            <person name="Tettelin H."/>
            <person name="Glass J.I."/>
            <person name="Rusch D."/>
            <person name="Podicherti R."/>
            <person name="Tsui H.-C.T."/>
            <person name="Winkler M.E."/>
        </authorList>
    </citation>
    <scope>NUCLEOTIDE SEQUENCE</scope>
</reference>
<feature type="domain" description="Aminotransferase class I/classII large" evidence="6">
    <location>
        <begin position="22"/>
        <end position="376"/>
    </location>
</feature>
<dbReference type="InterPro" id="IPR015421">
    <property type="entry name" value="PyrdxlP-dep_Trfase_major"/>
</dbReference>
<dbReference type="SUPFAM" id="SSF53383">
    <property type="entry name" value="PLP-dependent transferases"/>
    <property type="match status" value="1"/>
</dbReference>
<evidence type="ECO:0000256" key="3">
    <source>
        <dbReference type="ARBA" id="ARBA00022576"/>
    </source>
</evidence>
<dbReference type="InterPro" id="IPR004839">
    <property type="entry name" value="Aminotransferase_I/II_large"/>
</dbReference>
<sequence length="381" mass="40693">VSASQTQEVILAVEALRREGVDVIDLGAGEPDFPTPAHIRAAAVEAIEAGHTKYTAGPGILALREAIARHYTSGYGVPFDPAEIVVTSGGKQALFNVAVALFGPGDEVITHTPGWPSIVEQIHLAGADAVLVRTSYEEGFDVRADAILEAVTPRTRGIVLNSPGNPTGAVISETELAELCRAIAGRDIRIILDLCYEQLIHDRASHNLPAVLNDNAPGQGVLVGSASKSYAMTGWRCGWILAPAVVASGCNAVQSHSTSHATSITQHAVLAALTGPQDCVDEMREEYRSRRDGLLSWMERDKRFDVSRPAGAFYVFPNVSRLLSLDGPRTSADLALALLNEAHVAVTPGEAFDAPGFLRISYAASMDQLREAWARIQRFLA</sequence>
<dbReference type="GO" id="GO:0006520">
    <property type="term" value="P:amino acid metabolic process"/>
    <property type="evidence" value="ECO:0007669"/>
    <property type="project" value="InterPro"/>
</dbReference>
<evidence type="ECO:0000313" key="7">
    <source>
        <dbReference type="EMBL" id="SVA26635.1"/>
    </source>
</evidence>
<dbReference type="InterPro" id="IPR015424">
    <property type="entry name" value="PyrdxlP-dep_Trfase"/>
</dbReference>
<dbReference type="PANTHER" id="PTHR46383:SF2">
    <property type="entry name" value="AMINOTRANSFERASE"/>
    <property type="match status" value="1"/>
</dbReference>
<proteinExistence type="inferred from homology"/>
<dbReference type="InterPro" id="IPR050596">
    <property type="entry name" value="AspAT/PAT-like"/>
</dbReference>
<evidence type="ECO:0000256" key="2">
    <source>
        <dbReference type="ARBA" id="ARBA00007441"/>
    </source>
</evidence>
<dbReference type="PANTHER" id="PTHR46383">
    <property type="entry name" value="ASPARTATE AMINOTRANSFERASE"/>
    <property type="match status" value="1"/>
</dbReference>
<evidence type="ECO:0000256" key="1">
    <source>
        <dbReference type="ARBA" id="ARBA00001933"/>
    </source>
</evidence>
<organism evidence="7">
    <name type="scientific">marine metagenome</name>
    <dbReference type="NCBI Taxonomy" id="408172"/>
    <lineage>
        <taxon>unclassified sequences</taxon>
        <taxon>metagenomes</taxon>
        <taxon>ecological metagenomes</taxon>
    </lineage>
</organism>
<keyword evidence="3" id="KW-0032">Aminotransferase</keyword>
<feature type="non-terminal residue" evidence="7">
    <location>
        <position position="1"/>
    </location>
</feature>
<dbReference type="GO" id="GO:0008483">
    <property type="term" value="F:transaminase activity"/>
    <property type="evidence" value="ECO:0007669"/>
    <property type="project" value="UniProtKB-KW"/>
</dbReference>
<accession>A0A381UEJ7</accession>
<name>A0A381UEJ7_9ZZZZ</name>